<evidence type="ECO:0000256" key="12">
    <source>
        <dbReference type="ARBA" id="ARBA00023180"/>
    </source>
</evidence>
<feature type="binding site" evidence="15">
    <location>
        <position position="253"/>
    </location>
    <ligand>
        <name>Ca(2+)</name>
        <dbReference type="ChEBI" id="CHEBI:29108"/>
        <label>2</label>
    </ligand>
</feature>
<keyword evidence="12" id="KW-0325">Glycoprotein</keyword>
<comment type="caution">
    <text evidence="20">The sequence shown here is derived from an EMBL/GenBank/DDBJ whole genome shotgun (WGS) entry which is preliminary data.</text>
</comment>
<reference evidence="21" key="2">
    <citation type="submission" date="2021-01" db="EMBL/GenBank/DDBJ databases">
        <authorList>
            <person name="Lovell J.T."/>
            <person name="Bentley N."/>
            <person name="Bhattarai G."/>
            <person name="Jenkins J.W."/>
            <person name="Sreedasyam A."/>
            <person name="Alarcon Y."/>
            <person name="Bock C."/>
            <person name="Boston L."/>
            <person name="Carlson J."/>
            <person name="Cervantes K."/>
            <person name="Clermont K."/>
            <person name="Krom N."/>
            <person name="Kubenka K."/>
            <person name="Mamidi S."/>
            <person name="Mattison C."/>
            <person name="Monteros M."/>
            <person name="Pisani C."/>
            <person name="Plott C."/>
            <person name="Rajasekar S."/>
            <person name="Rhein H.S."/>
            <person name="Rohla C."/>
            <person name="Song M."/>
            <person name="Hilaire R.S."/>
            <person name="Shu S."/>
            <person name="Wells L."/>
            <person name="Wang X."/>
            <person name="Webber J."/>
            <person name="Heerema R.J."/>
            <person name="Klein P."/>
            <person name="Conner P."/>
            <person name="Grauke L."/>
            <person name="Grimwood J."/>
            <person name="Schmutz J."/>
            <person name="Randall J.J."/>
        </authorList>
    </citation>
    <scope>NUCLEOTIDE SEQUENCE</scope>
    <source>
        <tissue evidence="21">Leaf</tissue>
    </source>
</reference>
<keyword evidence="10 15" id="KW-0408">Iron</keyword>
<feature type="disulfide bond" evidence="17">
    <location>
        <begin position="41"/>
        <end position="121"/>
    </location>
</feature>
<dbReference type="FunFam" id="1.10.420.10:FF:000006">
    <property type="entry name" value="Peroxidase"/>
    <property type="match status" value="1"/>
</dbReference>
<dbReference type="CDD" id="cd00693">
    <property type="entry name" value="secretory_peroxidase"/>
    <property type="match status" value="1"/>
</dbReference>
<evidence type="ECO:0000256" key="17">
    <source>
        <dbReference type="PIRSR" id="PIRSR600823-5"/>
    </source>
</evidence>
<feature type="disulfide bond" evidence="17">
    <location>
        <begin position="206"/>
        <end position="231"/>
    </location>
</feature>
<feature type="binding site" evidence="15">
    <location>
        <position position="78"/>
    </location>
    <ligand>
        <name>Ca(2+)</name>
        <dbReference type="ChEBI" id="CHEBI:29108"/>
        <label>1</label>
    </ligand>
</feature>
<feature type="site" description="Transition state stabilizer" evidence="16">
    <location>
        <position position="68"/>
    </location>
</feature>
<evidence type="ECO:0000256" key="1">
    <source>
        <dbReference type="ARBA" id="ARBA00000189"/>
    </source>
</evidence>
<dbReference type="PANTHER" id="PTHR31388:SF144">
    <property type="entry name" value="PEROXIDASE 67-RELATED"/>
    <property type="match status" value="1"/>
</dbReference>
<evidence type="ECO:0000256" key="18">
    <source>
        <dbReference type="SAM" id="SignalP"/>
    </source>
</evidence>
<feature type="binding site" evidence="15">
    <location>
        <position position="80"/>
    </location>
    <ligand>
        <name>Ca(2+)</name>
        <dbReference type="ChEBI" id="CHEBI:29108"/>
        <label>1</label>
    </ligand>
</feature>
<gene>
    <name evidence="20" type="ORF">CIPAW_14G052800</name>
    <name evidence="21" type="ORF">I3842_14G055300</name>
</gene>
<keyword evidence="5" id="KW-0575">Peroxidase</keyword>
<evidence type="ECO:0000256" key="15">
    <source>
        <dbReference type="PIRSR" id="PIRSR600823-3"/>
    </source>
</evidence>
<feature type="binding site" evidence="15">
    <location>
        <position position="73"/>
    </location>
    <ligand>
        <name>Ca(2+)</name>
        <dbReference type="ChEBI" id="CHEBI:29108"/>
        <label>1</label>
    </ligand>
</feature>
<feature type="binding site" evidence="15">
    <location>
        <position position="248"/>
    </location>
    <ligand>
        <name>Ca(2+)</name>
        <dbReference type="ChEBI" id="CHEBI:29108"/>
        <label>2</label>
    </ligand>
</feature>
<organism evidence="20 22">
    <name type="scientific">Carya illinoinensis</name>
    <name type="common">Pecan</name>
    <dbReference type="NCBI Taxonomy" id="32201"/>
    <lineage>
        <taxon>Eukaryota</taxon>
        <taxon>Viridiplantae</taxon>
        <taxon>Streptophyta</taxon>
        <taxon>Embryophyta</taxon>
        <taxon>Tracheophyta</taxon>
        <taxon>Spermatophyta</taxon>
        <taxon>Magnoliopsida</taxon>
        <taxon>eudicotyledons</taxon>
        <taxon>Gunneridae</taxon>
        <taxon>Pentapetalae</taxon>
        <taxon>rosids</taxon>
        <taxon>fabids</taxon>
        <taxon>Fagales</taxon>
        <taxon>Juglandaceae</taxon>
        <taxon>Carya</taxon>
    </lineage>
</organism>
<comment type="catalytic activity">
    <reaction evidence="1">
        <text>2 a phenolic donor + H2O2 = 2 a phenolic radical donor + 2 H2O</text>
        <dbReference type="Rhea" id="RHEA:56136"/>
        <dbReference type="ChEBI" id="CHEBI:15377"/>
        <dbReference type="ChEBI" id="CHEBI:16240"/>
        <dbReference type="ChEBI" id="CHEBI:139520"/>
        <dbReference type="ChEBI" id="CHEBI:139521"/>
        <dbReference type="EC" id="1.11.1.7"/>
    </reaction>
</comment>
<feature type="active site" description="Proton acceptor" evidence="13">
    <location>
        <position position="72"/>
    </location>
</feature>
<evidence type="ECO:0000313" key="22">
    <source>
        <dbReference type="Proteomes" id="UP000811609"/>
    </source>
</evidence>
<dbReference type="Proteomes" id="UP000811246">
    <property type="component" value="Chromosome 14"/>
</dbReference>
<comment type="cofactor">
    <cofactor evidence="15">
        <name>heme b</name>
        <dbReference type="ChEBI" id="CHEBI:60344"/>
    </cofactor>
    <text evidence="15">Binds 1 heme b (iron(II)-protoporphyrin IX) group per subunit.</text>
</comment>
<evidence type="ECO:0000256" key="3">
    <source>
        <dbReference type="ARBA" id="ARBA00006873"/>
    </source>
</evidence>
<feature type="binding site" evidence="14">
    <location>
        <position position="169"/>
    </location>
    <ligand>
        <name>substrate</name>
    </ligand>
</feature>
<dbReference type="InterPro" id="IPR019794">
    <property type="entry name" value="Peroxidases_AS"/>
</dbReference>
<evidence type="ECO:0000256" key="10">
    <source>
        <dbReference type="ARBA" id="ARBA00023004"/>
    </source>
</evidence>
<keyword evidence="18" id="KW-0732">Signal</keyword>
<dbReference type="GO" id="GO:0046872">
    <property type="term" value="F:metal ion binding"/>
    <property type="evidence" value="ECO:0007669"/>
    <property type="project" value="UniProtKB-KW"/>
</dbReference>
<dbReference type="InterPro" id="IPR019793">
    <property type="entry name" value="Peroxidases_heam-ligand_BS"/>
</dbReference>
<dbReference type="GO" id="GO:0020037">
    <property type="term" value="F:heme binding"/>
    <property type="evidence" value="ECO:0007669"/>
    <property type="project" value="InterPro"/>
</dbReference>
<evidence type="ECO:0000256" key="6">
    <source>
        <dbReference type="ARBA" id="ARBA00022617"/>
    </source>
</evidence>
<evidence type="ECO:0000256" key="2">
    <source>
        <dbReference type="ARBA" id="ARBA00002322"/>
    </source>
</evidence>
<feature type="binding site" evidence="15">
    <location>
        <position position="76"/>
    </location>
    <ligand>
        <name>Ca(2+)</name>
        <dbReference type="ChEBI" id="CHEBI:29108"/>
        <label>1</label>
    </ligand>
</feature>
<protein>
    <recommendedName>
        <fullName evidence="4">peroxidase</fullName>
        <ecNumber evidence="4">1.11.1.7</ecNumber>
    </recommendedName>
</protein>
<evidence type="ECO:0000256" key="8">
    <source>
        <dbReference type="ARBA" id="ARBA00022837"/>
    </source>
</evidence>
<evidence type="ECO:0000256" key="14">
    <source>
        <dbReference type="PIRSR" id="PIRSR600823-2"/>
    </source>
</evidence>
<feature type="binding site" description="axial binding residue" evidence="15">
    <location>
        <position position="199"/>
    </location>
    <ligand>
        <name>heme b</name>
        <dbReference type="ChEBI" id="CHEBI:60344"/>
    </ligand>
    <ligandPart>
        <name>Fe</name>
        <dbReference type="ChEBI" id="CHEBI:18248"/>
    </ligandPart>
</feature>
<comment type="cofactor">
    <cofactor evidence="15">
        <name>Ca(2+)</name>
        <dbReference type="ChEBI" id="CHEBI:29108"/>
    </cofactor>
    <text evidence="15">Binds 2 calcium ions per subunit.</text>
</comment>
<feature type="disulfide bond" evidence="17">
    <location>
        <begin position="127"/>
        <end position="321"/>
    </location>
</feature>
<dbReference type="EC" id="1.11.1.7" evidence="4"/>
<feature type="binding site" evidence="15">
    <location>
        <position position="82"/>
    </location>
    <ligand>
        <name>Ca(2+)</name>
        <dbReference type="ChEBI" id="CHEBI:29108"/>
        <label>1</label>
    </ligand>
</feature>
<accession>A0A8T1NGQ1</accession>
<evidence type="ECO:0000313" key="21">
    <source>
        <dbReference type="EMBL" id="KAG6677962.1"/>
    </source>
</evidence>
<dbReference type="InterPro" id="IPR033905">
    <property type="entry name" value="Secretory_peroxidase"/>
</dbReference>
<dbReference type="PROSITE" id="PS00435">
    <property type="entry name" value="PEROXIDASE_1"/>
    <property type="match status" value="1"/>
</dbReference>
<keyword evidence="9" id="KW-0560">Oxidoreductase</keyword>
<keyword evidence="6" id="KW-0349">Heme</keyword>
<dbReference type="InterPro" id="IPR000823">
    <property type="entry name" value="Peroxidase_pln"/>
</dbReference>
<reference evidence="20" key="1">
    <citation type="submission" date="2020-12" db="EMBL/GenBank/DDBJ databases">
        <title>WGS assembly of Carya illinoinensis cv. Pawnee.</title>
        <authorList>
            <person name="Platts A."/>
            <person name="Shu S."/>
            <person name="Wright S."/>
            <person name="Barry K."/>
            <person name="Edger P."/>
            <person name="Pires J.C."/>
            <person name="Schmutz J."/>
        </authorList>
    </citation>
    <scope>NUCLEOTIDE SEQUENCE</scope>
    <source>
        <tissue evidence="20">Leaf</tissue>
    </source>
</reference>
<evidence type="ECO:0000256" key="16">
    <source>
        <dbReference type="PIRSR" id="PIRSR600823-4"/>
    </source>
</evidence>
<dbReference type="EMBL" id="CM031838">
    <property type="protein sequence ID" value="KAG6677962.1"/>
    <property type="molecule type" value="Genomic_DNA"/>
</dbReference>
<proteinExistence type="inferred from homology"/>
<dbReference type="GO" id="GO:0140825">
    <property type="term" value="F:lactoperoxidase activity"/>
    <property type="evidence" value="ECO:0007669"/>
    <property type="project" value="UniProtKB-EC"/>
</dbReference>
<feature type="signal peptide" evidence="18">
    <location>
        <begin position="1"/>
        <end position="30"/>
    </location>
</feature>
<dbReference type="PANTHER" id="PTHR31388">
    <property type="entry name" value="PEROXIDASE 72-RELATED"/>
    <property type="match status" value="1"/>
</dbReference>
<dbReference type="Proteomes" id="UP000811609">
    <property type="component" value="Chromosome 14"/>
</dbReference>
<dbReference type="EMBL" id="CM031822">
    <property type="protein sequence ID" value="KAG6629002.1"/>
    <property type="molecule type" value="Genomic_DNA"/>
</dbReference>
<comment type="function">
    <text evidence="2">Removal of H(2)O(2), oxidation of toxic reductants, biosynthesis and degradation of lignin, suberization, auxin catabolism, response to environmental stresses such as wounding, pathogen attack and oxidative stress. These functions might be dependent on each isozyme/isoform in each plant tissue.</text>
</comment>
<evidence type="ECO:0000313" key="20">
    <source>
        <dbReference type="EMBL" id="KAG6629002.1"/>
    </source>
</evidence>
<evidence type="ECO:0000256" key="9">
    <source>
        <dbReference type="ARBA" id="ARBA00023002"/>
    </source>
</evidence>
<keyword evidence="11 17" id="KW-1015">Disulfide bond</keyword>
<feature type="disulfide bond" evidence="17">
    <location>
        <begin position="74"/>
        <end position="79"/>
    </location>
</feature>
<dbReference type="PROSITE" id="PS00436">
    <property type="entry name" value="PEROXIDASE_2"/>
    <property type="match status" value="1"/>
</dbReference>
<comment type="similarity">
    <text evidence="3">Belongs to the peroxidase family. Ascorbate peroxidase subfamily.</text>
</comment>
<feature type="domain" description="Plant heme peroxidase family profile" evidence="19">
    <location>
        <begin position="31"/>
        <end position="325"/>
    </location>
</feature>
<feature type="binding site" evidence="15">
    <location>
        <position position="94"/>
    </location>
    <ligand>
        <name>Ca(2+)</name>
        <dbReference type="ChEBI" id="CHEBI:29108"/>
        <label>1</label>
    </ligand>
</feature>
<dbReference type="Pfam" id="PF00141">
    <property type="entry name" value="peroxidase"/>
    <property type="match status" value="1"/>
</dbReference>
<name>A0A8T1NGQ1_CARIL</name>
<evidence type="ECO:0000256" key="13">
    <source>
        <dbReference type="PIRSR" id="PIRSR600823-1"/>
    </source>
</evidence>
<evidence type="ECO:0000256" key="5">
    <source>
        <dbReference type="ARBA" id="ARBA00022559"/>
    </source>
</evidence>
<feature type="chain" id="PRO_5035766419" description="peroxidase" evidence="18">
    <location>
        <begin position="31"/>
        <end position="325"/>
    </location>
</feature>
<keyword evidence="22" id="KW-1185">Reference proteome</keyword>
<keyword evidence="7 15" id="KW-0479">Metal-binding</keyword>
<feature type="binding site" evidence="15">
    <location>
        <position position="245"/>
    </location>
    <ligand>
        <name>Ca(2+)</name>
        <dbReference type="ChEBI" id="CHEBI:29108"/>
        <label>2</label>
    </ligand>
</feature>
<dbReference type="GO" id="GO:0006979">
    <property type="term" value="P:response to oxidative stress"/>
    <property type="evidence" value="ECO:0007669"/>
    <property type="project" value="InterPro"/>
</dbReference>
<dbReference type="InterPro" id="IPR002016">
    <property type="entry name" value="Haem_peroxidase"/>
</dbReference>
<evidence type="ECO:0000256" key="11">
    <source>
        <dbReference type="ARBA" id="ARBA00023157"/>
    </source>
</evidence>
<feature type="binding site" evidence="15">
    <location>
        <position position="200"/>
    </location>
    <ligand>
        <name>Ca(2+)</name>
        <dbReference type="ChEBI" id="CHEBI:29108"/>
        <label>2</label>
    </ligand>
</feature>
<evidence type="ECO:0000256" key="7">
    <source>
        <dbReference type="ARBA" id="ARBA00022723"/>
    </source>
</evidence>
<dbReference type="GO" id="GO:0042744">
    <property type="term" value="P:hydrogen peroxide catabolic process"/>
    <property type="evidence" value="ECO:0007669"/>
    <property type="project" value="InterPro"/>
</dbReference>
<dbReference type="PROSITE" id="PS50873">
    <property type="entry name" value="PEROXIDASE_4"/>
    <property type="match status" value="1"/>
</dbReference>
<keyword evidence="8 15" id="KW-0106">Calcium</keyword>
<sequence length="325" mass="35394">MASCISSSSFTVNVIVALALLVVFTGSSSAKLSTSFYSKRCPKVFSAVRPVLINAISKAPRLGASLLRLHFHDCFVNGCDGSVLLDDTATFQGEKTAPQNNRSIRGFKIVDDIKTAVEKVCPGVVSCADILAIAARDSVVILGGPNWAVKVGRRDSKTASFKDAGNDLPVGIFNLSALISNFRNKGLSPQDLVALSGAHTIGQARCITFRDRIYNETNIDSSFAKLRRRTCPRKTGGRKNLAPLDIQTPNHFDNKYFKNLLSQKGLLHSDQQLYNGGSTDSLVKTYVNNPKTFNDDFVTAMIKMGDIEPLTGSNGEIRKNCRRRN</sequence>
<evidence type="ECO:0000256" key="4">
    <source>
        <dbReference type="ARBA" id="ARBA00012313"/>
    </source>
</evidence>
<evidence type="ECO:0000259" key="19">
    <source>
        <dbReference type="PROSITE" id="PS50873"/>
    </source>
</evidence>
<dbReference type="AlphaFoldDB" id="A0A8T1NGQ1"/>
<dbReference type="FunFam" id="1.10.520.10:FF:000001">
    <property type="entry name" value="Peroxidase"/>
    <property type="match status" value="1"/>
</dbReference>